<protein>
    <recommendedName>
        <fullName evidence="5">Succinylglutamate desuccinylase/Aspartoacylase catalytic domain-containing protein</fullName>
    </recommendedName>
</protein>
<dbReference type="RefSeq" id="WP_184341298.1">
    <property type="nucleotide sequence ID" value="NZ_JACHIG010000008.1"/>
</dbReference>
<reference evidence="6 7" key="1">
    <citation type="submission" date="2020-08" db="EMBL/GenBank/DDBJ databases">
        <title>Genomic Encyclopedia of Type Strains, Phase IV (KMG-IV): sequencing the most valuable type-strain genomes for metagenomic binning, comparative biology and taxonomic classification.</title>
        <authorList>
            <person name="Goeker M."/>
        </authorList>
    </citation>
    <scope>NUCLEOTIDE SEQUENCE [LARGE SCALE GENOMIC DNA]</scope>
    <source>
        <strain evidence="6 7">DSM 12252</strain>
    </source>
</reference>
<dbReference type="Gene3D" id="3.40.630.10">
    <property type="entry name" value="Zn peptidases"/>
    <property type="match status" value="1"/>
</dbReference>
<keyword evidence="7" id="KW-1185">Reference proteome</keyword>
<accession>A0A7W8DLA4</accession>
<name>A0A7W8DLA4_9BACT</name>
<keyword evidence="3" id="KW-0378">Hydrolase</keyword>
<evidence type="ECO:0000256" key="2">
    <source>
        <dbReference type="ARBA" id="ARBA00022723"/>
    </source>
</evidence>
<evidence type="ECO:0000256" key="3">
    <source>
        <dbReference type="ARBA" id="ARBA00022801"/>
    </source>
</evidence>
<dbReference type="GO" id="GO:0046872">
    <property type="term" value="F:metal ion binding"/>
    <property type="evidence" value="ECO:0007669"/>
    <property type="project" value="UniProtKB-KW"/>
</dbReference>
<organism evidence="6 7">
    <name type="scientific">Prosthecobacter vanneervenii</name>
    <dbReference type="NCBI Taxonomy" id="48466"/>
    <lineage>
        <taxon>Bacteria</taxon>
        <taxon>Pseudomonadati</taxon>
        <taxon>Verrucomicrobiota</taxon>
        <taxon>Verrucomicrobiia</taxon>
        <taxon>Verrucomicrobiales</taxon>
        <taxon>Verrucomicrobiaceae</taxon>
        <taxon>Prosthecobacter</taxon>
    </lineage>
</organism>
<keyword evidence="2" id="KW-0479">Metal-binding</keyword>
<evidence type="ECO:0000313" key="6">
    <source>
        <dbReference type="EMBL" id="MBB5033962.1"/>
    </source>
</evidence>
<proteinExistence type="predicted"/>
<evidence type="ECO:0000256" key="1">
    <source>
        <dbReference type="ARBA" id="ARBA00001947"/>
    </source>
</evidence>
<keyword evidence="4" id="KW-0862">Zinc</keyword>
<dbReference type="EMBL" id="JACHIG010000008">
    <property type="protein sequence ID" value="MBB5033962.1"/>
    <property type="molecule type" value="Genomic_DNA"/>
</dbReference>
<dbReference type="Pfam" id="PF24827">
    <property type="entry name" value="AstE_AspA_cat"/>
    <property type="match status" value="1"/>
</dbReference>
<comment type="caution">
    <text evidence="6">The sequence shown here is derived from an EMBL/GenBank/DDBJ whole genome shotgun (WGS) entry which is preliminary data.</text>
</comment>
<sequence>MKLLPNHRAHDAQHLIQRWRMLARSAGCLVKILCVVKDIPVIVLESKAAQAGEPAIYLSTGVHGDEAGSAWGLLTWAEKHVATIKTGSFLIAPCLNPVGLILNTRIDHRGFDINRRFHMADDEICGPWQQWVTGRALRFGLCLHEDYDAQGIYLYELNQARQTIGHQIIERCARVISPDPRKSIEGTRADRGVIRRRTLPTHLPGMPEAVELHVRGCPVTLTFESPSEFALDKRVQVQVRFVEAALDILA</sequence>
<dbReference type="AlphaFoldDB" id="A0A7W8DLA4"/>
<feature type="domain" description="Succinylglutamate desuccinylase/Aspartoacylase catalytic" evidence="5">
    <location>
        <begin position="54"/>
        <end position="123"/>
    </location>
</feature>
<evidence type="ECO:0000313" key="7">
    <source>
        <dbReference type="Proteomes" id="UP000590740"/>
    </source>
</evidence>
<comment type="cofactor">
    <cofactor evidence="1">
        <name>Zn(2+)</name>
        <dbReference type="ChEBI" id="CHEBI:29105"/>
    </cofactor>
</comment>
<gene>
    <name evidence="6" type="ORF">HNQ65_003553</name>
</gene>
<dbReference type="GO" id="GO:0016788">
    <property type="term" value="F:hydrolase activity, acting on ester bonds"/>
    <property type="evidence" value="ECO:0007669"/>
    <property type="project" value="InterPro"/>
</dbReference>
<dbReference type="InterPro" id="IPR055438">
    <property type="entry name" value="AstE_AspA_cat"/>
</dbReference>
<evidence type="ECO:0000259" key="5">
    <source>
        <dbReference type="Pfam" id="PF24827"/>
    </source>
</evidence>
<evidence type="ECO:0000256" key="4">
    <source>
        <dbReference type="ARBA" id="ARBA00022833"/>
    </source>
</evidence>
<dbReference type="SUPFAM" id="SSF53187">
    <property type="entry name" value="Zn-dependent exopeptidases"/>
    <property type="match status" value="1"/>
</dbReference>
<dbReference type="CDD" id="cd06231">
    <property type="entry name" value="M14_REP34-like"/>
    <property type="match status" value="1"/>
</dbReference>
<dbReference type="Proteomes" id="UP000590740">
    <property type="component" value="Unassembled WGS sequence"/>
</dbReference>